<accession>A0A388T2G4</accession>
<dbReference type="GO" id="GO:0009252">
    <property type="term" value="P:peptidoglycan biosynthetic process"/>
    <property type="evidence" value="ECO:0007669"/>
    <property type="project" value="UniProtKB-UniRule"/>
</dbReference>
<proteinExistence type="inferred from homology"/>
<dbReference type="Proteomes" id="UP000265354">
    <property type="component" value="Unassembled WGS sequence"/>
</dbReference>
<evidence type="ECO:0000256" key="1">
    <source>
        <dbReference type="ARBA" id="ARBA00022475"/>
    </source>
</evidence>
<evidence type="ECO:0000256" key="8">
    <source>
        <dbReference type="SAM" id="MobiDB-lite"/>
    </source>
</evidence>
<evidence type="ECO:0000256" key="2">
    <source>
        <dbReference type="ARBA" id="ARBA00022692"/>
    </source>
</evidence>
<evidence type="ECO:0000313" key="9">
    <source>
        <dbReference type="EMBL" id="GBQ03117.1"/>
    </source>
</evidence>
<feature type="compositionally biased region" description="Basic and acidic residues" evidence="8">
    <location>
        <begin position="203"/>
        <end position="216"/>
    </location>
</feature>
<comment type="similarity">
    <text evidence="7">Belongs to the transglycosylase MltG family.</text>
</comment>
<dbReference type="GO" id="GO:0071555">
    <property type="term" value="P:cell wall organization"/>
    <property type="evidence" value="ECO:0007669"/>
    <property type="project" value="UniProtKB-KW"/>
</dbReference>
<evidence type="ECO:0000256" key="7">
    <source>
        <dbReference type="HAMAP-Rule" id="MF_02065"/>
    </source>
</evidence>
<reference evidence="9 10" key="1">
    <citation type="submission" date="2018-07" db="EMBL/GenBank/DDBJ databases">
        <title>Whole Genome Shotgun Sequence of Streptomyces spongiicola strain 531S.</title>
        <authorList>
            <person name="Dohra H."/>
            <person name="Kodani S."/>
        </authorList>
    </citation>
    <scope>NUCLEOTIDE SEQUENCE [LARGE SCALE GENOMIC DNA]</scope>
    <source>
        <strain evidence="9 10">531S</strain>
    </source>
</reference>
<keyword evidence="1 7" id="KW-1003">Cell membrane</keyword>
<sequence>MTEYGRGPGSEPWHPEDPLYGDQGWTGQQGGAGPASYGGRPQQQFPQQPQDEAHQENARYQTGHQQQYGQDRYDQHQHQDRYDQHQDRYGQEQHQHQHQDRYDQHQDRYGQEQHQHQHQDRYDQHQHQDRYGQQPYARQQYGTAQYDTGQYGPQDSGGRPYDPAWDGGGQPAMPYDPGPAPYGGGGDYYRTADAYPPPQPPGHRTEPQPREERPAPADDGPPSGGREEDHPFFTGDDRSGGEGGGEPAGSPRRGGDGRSGAKKKKKGRNGFACLFVALVLVGGAGGAVYVGNQFWQGQFGAAPDFDGPGSGSVQVEIPLGASGTDIGSALKKAGVVKSVDAFVSAQNDNPRGTSIQDGVYTLKKEMSAEEAVKALLDPNNRNALSIAEGARNAAIYELIDKRLELDPGTTKSVAGKEAGNLGLPVWAQNHENVKDPLEGFLYPATYPVAPGSRPETILKAMVARANQEYGKIDLEAKAKQLKLRNAWELITVASLVQAEGKNEDDYRKMAEVVYNRLKPTNTETNQLLQFDSAFNYLKGQSKIDISEREINSNQDPYNTYTRKGLPPGPIGNPDLTALNASINPTSDGWLYFVATDGKEKTEYARTHADFEKLKEKFNGTRGGN</sequence>
<keyword evidence="2 7" id="KW-0812">Transmembrane</keyword>
<dbReference type="PANTHER" id="PTHR30518">
    <property type="entry name" value="ENDOLYTIC MUREIN TRANSGLYCOSYLASE"/>
    <property type="match status" value="1"/>
</dbReference>
<comment type="function">
    <text evidence="7">Functions as a peptidoglycan terminase that cleaves nascent peptidoglycan strands endolytically to terminate their elongation.</text>
</comment>
<name>A0A388T2G4_9ACTN</name>
<dbReference type="NCBIfam" id="TIGR00247">
    <property type="entry name" value="endolytic transglycosylase MltG"/>
    <property type="match status" value="1"/>
</dbReference>
<feature type="compositionally biased region" description="Polar residues" evidence="8">
    <location>
        <begin position="136"/>
        <end position="153"/>
    </location>
</feature>
<dbReference type="EC" id="4.2.2.29" evidence="7"/>
<evidence type="ECO:0000256" key="3">
    <source>
        <dbReference type="ARBA" id="ARBA00022989"/>
    </source>
</evidence>
<feature type="site" description="Important for catalytic activity" evidence="7">
    <location>
        <position position="499"/>
    </location>
</feature>
<dbReference type="InterPro" id="IPR003770">
    <property type="entry name" value="MLTG-like"/>
</dbReference>
<dbReference type="PANTHER" id="PTHR30518:SF2">
    <property type="entry name" value="ENDOLYTIC MUREIN TRANSGLYCOSYLASE"/>
    <property type="match status" value="1"/>
</dbReference>
<keyword evidence="4 7" id="KW-0472">Membrane</keyword>
<dbReference type="Pfam" id="PF02618">
    <property type="entry name" value="YceG"/>
    <property type="match status" value="1"/>
</dbReference>
<feature type="compositionally biased region" description="Basic and acidic residues" evidence="8">
    <location>
        <begin position="71"/>
        <end position="130"/>
    </location>
</feature>
<organism evidence="9 10">
    <name type="scientific">Streptomyces spongiicola</name>
    <dbReference type="NCBI Taxonomy" id="1690221"/>
    <lineage>
        <taxon>Bacteria</taxon>
        <taxon>Bacillati</taxon>
        <taxon>Actinomycetota</taxon>
        <taxon>Actinomycetes</taxon>
        <taxon>Kitasatosporales</taxon>
        <taxon>Streptomycetaceae</taxon>
        <taxon>Streptomyces</taxon>
    </lineage>
</organism>
<comment type="subcellular location">
    <subcellularLocation>
        <location evidence="7">Cell membrane</location>
        <topology evidence="7">Single-pass membrane protein</topology>
    </subcellularLocation>
</comment>
<dbReference type="RefSeq" id="WP_116428532.1">
    <property type="nucleotide sequence ID" value="NZ_BGZL01000015.1"/>
</dbReference>
<feature type="transmembrane region" description="Helical" evidence="7">
    <location>
        <begin position="271"/>
        <end position="290"/>
    </location>
</feature>
<keyword evidence="6 7" id="KW-0961">Cell wall biogenesis/degradation</keyword>
<evidence type="ECO:0000256" key="6">
    <source>
        <dbReference type="ARBA" id="ARBA00023316"/>
    </source>
</evidence>
<dbReference type="GO" id="GO:0005886">
    <property type="term" value="C:plasma membrane"/>
    <property type="evidence" value="ECO:0007669"/>
    <property type="project" value="UniProtKB-SubCell"/>
</dbReference>
<dbReference type="GO" id="GO:0008932">
    <property type="term" value="F:lytic endotransglycosylase activity"/>
    <property type="evidence" value="ECO:0007669"/>
    <property type="project" value="UniProtKB-UniRule"/>
</dbReference>
<dbReference type="EMBL" id="BGZL01000015">
    <property type="protein sequence ID" value="GBQ03117.1"/>
    <property type="molecule type" value="Genomic_DNA"/>
</dbReference>
<protein>
    <recommendedName>
        <fullName evidence="7">Endolytic murein transglycosylase</fullName>
        <ecNumber evidence="7">4.2.2.29</ecNumber>
    </recommendedName>
    <alternativeName>
        <fullName evidence="7">Peptidoglycan lytic transglycosylase</fullName>
    </alternativeName>
    <alternativeName>
        <fullName evidence="7">Peptidoglycan polymerization terminase</fullName>
    </alternativeName>
</protein>
<dbReference type="Gene3D" id="3.30.1490.480">
    <property type="entry name" value="Endolytic murein transglycosylase"/>
    <property type="match status" value="1"/>
</dbReference>
<keyword evidence="5 7" id="KW-0456">Lyase</keyword>
<keyword evidence="3 7" id="KW-1133">Transmembrane helix</keyword>
<dbReference type="AlphaFoldDB" id="A0A388T2G4"/>
<feature type="region of interest" description="Disordered" evidence="8">
    <location>
        <begin position="1"/>
        <end position="265"/>
    </location>
</feature>
<feature type="compositionally biased region" description="Low complexity" evidence="8">
    <location>
        <begin position="41"/>
        <end position="50"/>
    </location>
</feature>
<evidence type="ECO:0000313" key="10">
    <source>
        <dbReference type="Proteomes" id="UP000265354"/>
    </source>
</evidence>
<feature type="compositionally biased region" description="Basic and acidic residues" evidence="8">
    <location>
        <begin position="225"/>
        <end position="240"/>
    </location>
</feature>
<comment type="catalytic activity">
    <reaction evidence="7">
        <text>a peptidoglycan chain = a peptidoglycan chain with N-acetyl-1,6-anhydromuramyl-[peptide] at the reducing end + a peptidoglycan chain with N-acetylglucosamine at the non-reducing end.</text>
        <dbReference type="EC" id="4.2.2.29"/>
    </reaction>
</comment>
<evidence type="ECO:0000256" key="5">
    <source>
        <dbReference type="ARBA" id="ARBA00023239"/>
    </source>
</evidence>
<comment type="caution">
    <text evidence="9">The sequence shown here is derived from an EMBL/GenBank/DDBJ whole genome shotgun (WGS) entry which is preliminary data.</text>
</comment>
<evidence type="ECO:0000256" key="4">
    <source>
        <dbReference type="ARBA" id="ARBA00023136"/>
    </source>
</evidence>
<dbReference type="HAMAP" id="MF_02065">
    <property type="entry name" value="MltG"/>
    <property type="match status" value="1"/>
</dbReference>
<gene>
    <name evidence="7 9" type="primary">mltG</name>
    <name evidence="9" type="ORF">SSP531S_45830</name>
</gene>